<protein>
    <submittedName>
        <fullName evidence="2">Uncharacterized protein</fullName>
    </submittedName>
</protein>
<feature type="transmembrane region" description="Helical" evidence="1">
    <location>
        <begin position="45"/>
        <end position="66"/>
    </location>
</feature>
<name>A0AAD4N7Y5_9BILA</name>
<dbReference type="Pfam" id="PF03314">
    <property type="entry name" value="DUF273"/>
    <property type="match status" value="1"/>
</dbReference>
<dbReference type="AlphaFoldDB" id="A0AAD4N7Y5"/>
<dbReference type="InterPro" id="IPR029044">
    <property type="entry name" value="Nucleotide-diphossugar_trans"/>
</dbReference>
<accession>A0AAD4N7Y5</accession>
<keyword evidence="3" id="KW-1185">Reference proteome</keyword>
<dbReference type="Proteomes" id="UP001201812">
    <property type="component" value="Unassembled WGS sequence"/>
</dbReference>
<sequence length="454" mass="53012">MGGMSAARVSTPNMEIEIPRRQPGSLRRMRVVSHARRLFCAGQYLRLRSTTLFLLFIAIVLTLILIEENAYYGGFLSNLYGNYYNEVVYLEITKRRPEAKNGTNDTRFNIAIVVILNHTTDYDQYPIAQRTLQCYAQLFDYPLIVISLDQNKEEPTAITNDGIMSPDFEWRKKCDQNDFMFRRHCVLAQLLRHRSELEYVVFLDADVGVINPNHLLEEYISESGADLIFYERIFNYEVMAGSYIVRRSNYSINFLETWADYSEKLPDSFHGSDNGAIHAVLLEIVCANCSQARKDLCLNKFWPASKNYDDLSLFTSCVRAILGHRSRLGDNNEIFILTNPTKYWARDGWLTGNQWAPQEFMFHGWQKRRMDRVIFASWNSPLKEQDIVAHSECRFSDEFSPSQTSQVHMNWPYKNTFMRSNEFIESRLFSISKKTHLQHLANLRKIDMNLVRII</sequence>
<dbReference type="Gene3D" id="3.90.550.10">
    <property type="entry name" value="Spore Coat Polysaccharide Biosynthesis Protein SpsA, Chain A"/>
    <property type="match status" value="1"/>
</dbReference>
<dbReference type="PANTHER" id="PTHR31562">
    <property type="entry name" value="PROTEIN CBG18972"/>
    <property type="match status" value="1"/>
</dbReference>
<dbReference type="InterPro" id="IPR004988">
    <property type="entry name" value="DUF273"/>
</dbReference>
<dbReference type="EMBL" id="JAKKPZ010000008">
    <property type="protein sequence ID" value="KAI1718200.1"/>
    <property type="molecule type" value="Genomic_DNA"/>
</dbReference>
<evidence type="ECO:0000256" key="1">
    <source>
        <dbReference type="SAM" id="Phobius"/>
    </source>
</evidence>
<keyword evidence="1" id="KW-1133">Transmembrane helix</keyword>
<evidence type="ECO:0000313" key="2">
    <source>
        <dbReference type="EMBL" id="KAI1718200.1"/>
    </source>
</evidence>
<reference evidence="2" key="1">
    <citation type="submission" date="2022-01" db="EMBL/GenBank/DDBJ databases">
        <title>Genome Sequence Resource for Two Populations of Ditylenchus destructor, the Migratory Endoparasitic Phytonematode.</title>
        <authorList>
            <person name="Zhang H."/>
            <person name="Lin R."/>
            <person name="Xie B."/>
        </authorList>
    </citation>
    <scope>NUCLEOTIDE SEQUENCE</scope>
    <source>
        <strain evidence="2">BazhouSP</strain>
    </source>
</reference>
<proteinExistence type="predicted"/>
<dbReference type="PANTHER" id="PTHR31562:SF2">
    <property type="entry name" value="NUCLEOTIDE-DIPHOSPHO-SUGAR TRANSFERASE"/>
    <property type="match status" value="1"/>
</dbReference>
<keyword evidence="1" id="KW-0472">Membrane</keyword>
<comment type="caution">
    <text evidence="2">The sequence shown here is derived from an EMBL/GenBank/DDBJ whole genome shotgun (WGS) entry which is preliminary data.</text>
</comment>
<keyword evidence="1" id="KW-0812">Transmembrane</keyword>
<organism evidence="2 3">
    <name type="scientific">Ditylenchus destructor</name>
    <dbReference type="NCBI Taxonomy" id="166010"/>
    <lineage>
        <taxon>Eukaryota</taxon>
        <taxon>Metazoa</taxon>
        <taxon>Ecdysozoa</taxon>
        <taxon>Nematoda</taxon>
        <taxon>Chromadorea</taxon>
        <taxon>Rhabditida</taxon>
        <taxon>Tylenchina</taxon>
        <taxon>Tylenchomorpha</taxon>
        <taxon>Sphaerularioidea</taxon>
        <taxon>Anguinidae</taxon>
        <taxon>Anguininae</taxon>
        <taxon>Ditylenchus</taxon>
    </lineage>
</organism>
<evidence type="ECO:0000313" key="3">
    <source>
        <dbReference type="Proteomes" id="UP001201812"/>
    </source>
</evidence>
<gene>
    <name evidence="2" type="ORF">DdX_06619</name>
</gene>